<sequence>MKILAKPVDMVCWFEKTGVPHPIRFKITSEDESEKVIKVDKVFAVDKERLVGNDMLVFKCQSVINNTQKIFELKYELRTCRWILFKM</sequence>
<evidence type="ECO:0000313" key="1">
    <source>
        <dbReference type="EMBL" id="MBL4934479.1"/>
    </source>
</evidence>
<name>A0ABS1T571_9CLOT</name>
<proteinExistence type="predicted"/>
<dbReference type="RefSeq" id="WP_202747112.1">
    <property type="nucleotide sequence ID" value="NZ_JAESWC010000001.1"/>
</dbReference>
<dbReference type="EMBL" id="JAESWC010000001">
    <property type="protein sequence ID" value="MBL4934479.1"/>
    <property type="molecule type" value="Genomic_DNA"/>
</dbReference>
<accession>A0ABS1T571</accession>
<protein>
    <submittedName>
        <fullName evidence="1">Uncharacterized protein</fullName>
    </submittedName>
</protein>
<gene>
    <name evidence="1" type="ORF">JK636_01755</name>
</gene>
<organism evidence="1 2">
    <name type="scientific">Clostridium rhizosphaerae</name>
    <dbReference type="NCBI Taxonomy" id="2803861"/>
    <lineage>
        <taxon>Bacteria</taxon>
        <taxon>Bacillati</taxon>
        <taxon>Bacillota</taxon>
        <taxon>Clostridia</taxon>
        <taxon>Eubacteriales</taxon>
        <taxon>Clostridiaceae</taxon>
        <taxon>Clostridium</taxon>
    </lineage>
</organism>
<reference evidence="1 2" key="1">
    <citation type="submission" date="2021-01" db="EMBL/GenBank/DDBJ databases">
        <title>Genome public.</title>
        <authorList>
            <person name="Liu C."/>
            <person name="Sun Q."/>
        </authorList>
    </citation>
    <scope>NUCLEOTIDE SEQUENCE [LARGE SCALE GENOMIC DNA]</scope>
    <source>
        <strain evidence="1 2">YIM B02515</strain>
    </source>
</reference>
<evidence type="ECO:0000313" key="2">
    <source>
        <dbReference type="Proteomes" id="UP000632377"/>
    </source>
</evidence>
<dbReference type="Proteomes" id="UP000632377">
    <property type="component" value="Unassembled WGS sequence"/>
</dbReference>
<comment type="caution">
    <text evidence="1">The sequence shown here is derived from an EMBL/GenBank/DDBJ whole genome shotgun (WGS) entry which is preliminary data.</text>
</comment>
<keyword evidence="2" id="KW-1185">Reference proteome</keyword>